<dbReference type="InterPro" id="IPR036388">
    <property type="entry name" value="WH-like_DNA-bd_sf"/>
</dbReference>
<dbReference type="Gene3D" id="1.10.10.10">
    <property type="entry name" value="Winged helix-like DNA-binding domain superfamily/Winged helix DNA-binding domain"/>
    <property type="match status" value="1"/>
</dbReference>
<feature type="repeat" description="WD" evidence="3">
    <location>
        <begin position="767"/>
        <end position="808"/>
    </location>
</feature>
<dbReference type="EMBL" id="JBIAJP010000015">
    <property type="protein sequence ID" value="MFF0008748.1"/>
    <property type="molecule type" value="Genomic_DNA"/>
</dbReference>
<feature type="domain" description="NB-ARC" evidence="6">
    <location>
        <begin position="135"/>
        <end position="256"/>
    </location>
</feature>
<dbReference type="SUPFAM" id="SSF50978">
    <property type="entry name" value="WD40 repeat-like"/>
    <property type="match status" value="2"/>
</dbReference>
<dbReference type="InterPro" id="IPR036322">
    <property type="entry name" value="WD40_repeat_dom_sf"/>
</dbReference>
<dbReference type="InterPro" id="IPR041452">
    <property type="entry name" value="APAF1_C"/>
</dbReference>
<evidence type="ECO:0000256" key="4">
    <source>
        <dbReference type="SAM" id="MobiDB-lite"/>
    </source>
</evidence>
<dbReference type="RefSeq" id="WP_389834617.1">
    <property type="nucleotide sequence ID" value="NZ_JBIAJP010000015.1"/>
</dbReference>
<comment type="caution">
    <text evidence="8">The sequence shown here is derived from an EMBL/GenBank/DDBJ whole genome shotgun (WGS) entry which is preliminary data.</text>
</comment>
<dbReference type="PANTHER" id="PTHR22847:SF637">
    <property type="entry name" value="WD REPEAT DOMAIN 5B"/>
    <property type="match status" value="1"/>
</dbReference>
<evidence type="ECO:0000256" key="3">
    <source>
        <dbReference type="PROSITE-ProRule" id="PRU00221"/>
    </source>
</evidence>
<evidence type="ECO:0000256" key="1">
    <source>
        <dbReference type="ARBA" id="ARBA00022574"/>
    </source>
</evidence>
<dbReference type="InterPro" id="IPR001680">
    <property type="entry name" value="WD40_rpt"/>
</dbReference>
<feature type="repeat" description="WD" evidence="3">
    <location>
        <begin position="1143"/>
        <end position="1184"/>
    </location>
</feature>
<protein>
    <submittedName>
        <fullName evidence="8">NB-ARC domain-containing protein</fullName>
    </submittedName>
</protein>
<dbReference type="Gene3D" id="1.25.40.370">
    <property type="match status" value="1"/>
</dbReference>
<accession>A0ABW6N7I8</accession>
<feature type="repeat" description="WD" evidence="3">
    <location>
        <begin position="683"/>
        <end position="724"/>
    </location>
</feature>
<feature type="region of interest" description="Disordered" evidence="4">
    <location>
        <begin position="1"/>
        <end position="30"/>
    </location>
</feature>
<dbReference type="InterPro" id="IPR020472">
    <property type="entry name" value="WD40_PAC1"/>
</dbReference>
<dbReference type="Pfam" id="PF00931">
    <property type="entry name" value="NB-ARC"/>
    <property type="match status" value="1"/>
</dbReference>
<feature type="repeat" description="WD" evidence="3">
    <location>
        <begin position="641"/>
        <end position="682"/>
    </location>
</feature>
<keyword evidence="1 3" id="KW-0853">WD repeat</keyword>
<evidence type="ECO:0000256" key="5">
    <source>
        <dbReference type="SAM" id="Phobius"/>
    </source>
</evidence>
<feature type="repeat" description="WD" evidence="3">
    <location>
        <begin position="893"/>
        <end position="934"/>
    </location>
</feature>
<evidence type="ECO:0000259" key="7">
    <source>
        <dbReference type="Pfam" id="PF17908"/>
    </source>
</evidence>
<feature type="repeat" description="WD" evidence="3">
    <location>
        <begin position="976"/>
        <end position="1017"/>
    </location>
</feature>
<dbReference type="InterPro" id="IPR015943">
    <property type="entry name" value="WD40/YVTN_repeat-like_dom_sf"/>
</dbReference>
<dbReference type="Pfam" id="PF17908">
    <property type="entry name" value="APAF1_C"/>
    <property type="match status" value="1"/>
</dbReference>
<dbReference type="PROSITE" id="PS50082">
    <property type="entry name" value="WD_REPEATS_2"/>
    <property type="match status" value="12"/>
</dbReference>
<dbReference type="PROSITE" id="PS50294">
    <property type="entry name" value="WD_REPEATS_REGION"/>
    <property type="match status" value="11"/>
</dbReference>
<dbReference type="Pfam" id="PF00400">
    <property type="entry name" value="WD40"/>
    <property type="match status" value="13"/>
</dbReference>
<keyword evidence="5" id="KW-0812">Transmembrane</keyword>
<keyword evidence="5" id="KW-0472">Membrane</keyword>
<dbReference type="PROSITE" id="PS00678">
    <property type="entry name" value="WD_REPEATS_1"/>
    <property type="match status" value="6"/>
</dbReference>
<dbReference type="SMART" id="SM00320">
    <property type="entry name" value="WD40"/>
    <property type="match status" value="14"/>
</dbReference>
<keyword evidence="5" id="KW-1133">Transmembrane helix</keyword>
<feature type="repeat" description="WD" evidence="3">
    <location>
        <begin position="1101"/>
        <end position="1142"/>
    </location>
</feature>
<feature type="repeat" description="WD" evidence="3">
    <location>
        <begin position="944"/>
        <end position="975"/>
    </location>
</feature>
<evidence type="ECO:0000259" key="6">
    <source>
        <dbReference type="Pfam" id="PF00931"/>
    </source>
</evidence>
<dbReference type="Gene3D" id="3.40.50.300">
    <property type="entry name" value="P-loop containing nucleotide triphosphate hydrolases"/>
    <property type="match status" value="1"/>
</dbReference>
<proteinExistence type="predicted"/>
<feature type="domain" description="APAF-1 helical" evidence="7">
    <location>
        <begin position="475"/>
        <end position="530"/>
    </location>
</feature>
<feature type="repeat" description="WD" evidence="3">
    <location>
        <begin position="1059"/>
        <end position="1100"/>
    </location>
</feature>
<dbReference type="Gene3D" id="2.130.10.10">
    <property type="entry name" value="YVTN repeat-like/Quinoprotein amine dehydrogenase"/>
    <property type="match status" value="6"/>
</dbReference>
<reference evidence="8 9" key="1">
    <citation type="submission" date="2024-10" db="EMBL/GenBank/DDBJ databases">
        <title>The Natural Products Discovery Center: Release of the First 8490 Sequenced Strains for Exploring Actinobacteria Biosynthetic Diversity.</title>
        <authorList>
            <person name="Kalkreuter E."/>
            <person name="Kautsar S.A."/>
            <person name="Yang D."/>
            <person name="Bader C.D."/>
            <person name="Teijaro C.N."/>
            <person name="Fluegel L."/>
            <person name="Davis C.M."/>
            <person name="Simpson J.R."/>
            <person name="Lauterbach L."/>
            <person name="Steele A.D."/>
            <person name="Gui C."/>
            <person name="Meng S."/>
            <person name="Li G."/>
            <person name="Viehrig K."/>
            <person name="Ye F."/>
            <person name="Su P."/>
            <person name="Kiefer A.F."/>
            <person name="Nichols A."/>
            <person name="Cepeda A.J."/>
            <person name="Yan W."/>
            <person name="Fan B."/>
            <person name="Jiang Y."/>
            <person name="Adhikari A."/>
            <person name="Zheng C.-J."/>
            <person name="Schuster L."/>
            <person name="Cowan T.M."/>
            <person name="Smanski M.J."/>
            <person name="Chevrette M.G."/>
            <person name="De Carvalho L.P.S."/>
            <person name="Shen B."/>
        </authorList>
    </citation>
    <scope>NUCLEOTIDE SEQUENCE [LARGE SCALE GENOMIC DNA]</scope>
    <source>
        <strain evidence="8 9">NPDC005497</strain>
    </source>
</reference>
<keyword evidence="2" id="KW-0677">Repeat</keyword>
<dbReference type="InterPro" id="IPR027417">
    <property type="entry name" value="P-loop_NTPase"/>
</dbReference>
<evidence type="ECO:0000256" key="2">
    <source>
        <dbReference type="ARBA" id="ARBA00022737"/>
    </source>
</evidence>
<name>A0ABW6N7I8_9ACTN</name>
<feature type="transmembrane region" description="Helical" evidence="5">
    <location>
        <begin position="67"/>
        <end position="86"/>
    </location>
</feature>
<evidence type="ECO:0000313" key="8">
    <source>
        <dbReference type="EMBL" id="MFF0008748.1"/>
    </source>
</evidence>
<sequence>MPAADTARLRNELAKPGGTRAARDAGSSAMSNRGRWGLAIVIALGVAAIAWLLTVTVSDGWGQADPIASVFGGVVGITAFVASLVMSRSGPKEATVLQPKAPTPDSWVVHRDELELAVAAVCRQVNDSAVALTTVLKGAGGFGKTTLAKLVCAHPEVQKSFGEHIYFVTVGRDIRGRAAIAAKVAAVTRAVTGDPIDVGPDADPAQMGAHLGQLLTRRPRTLLVIDDVWEFEQLSPFLRGAEDRCVRLVTTRNPDALPSHAELITVDRMSAEQSRSMLCHGLDNPIPQPVLDALLKATGRWALLLRMVNQYIATLAATGLDSSEAALQIHARLRTLGPAGADHEETLDLNDPERRNRAVRASIQAAITLLPSASERFAELGIFAEDEKVHMSLLVALWGATAGFDEVETRRLVKQMNDLSLISIDRTITGGAIELHDVIREYQRAELGDRLASLNAAFLEAIAFSIPNREWWQVTDAYLHDHLIAHFLEAGRQSEAEELAGDLRWISRRLHRQGPTAPISDLASVDTPLTRVLAADLTRAGHLLSQTEPPHCMDSVLRSRLHSLPHWNTQADRLNLSLPVLIDKWPPPDLPYRALRRTLAGHTQPVTSVTISPDGAWVASASADGTTRTWDAATGEERLVITGHDGSVTSVVISPDGTWLATTSTDHTVRIWDAADGTLRNTLTGHTASVSSVAISPDGTWLATTSSDHTARIWDAADGTLRRTLTGHASHVSSVAISPDGTWLATAGGDATVRLWDVNTGRERLVLQGHSVSVLEVAISPDGTWIASAGGDGQVLIRDAVNGEIRNILDHGRGAAWSVLISPDKTRLFSCSDNGSIRIHDASSGTELHILRGHTDTCLQAAISPCGTWLATASHDTTVRIWDLTALGENQVASGHTDRLWSLAVSPDGSWLATAGSDETIRIWNSETGQARHVMDLPDLVWYLAISPDTTWLASAGSDCTVHIWDSTTGHERQTLVGHTNTVWSVAISPDSTWLATCAEDGTVRIWDSMDGTQRYTLTGITGSISEVMIDPDGKWVIAREDEWVLIWDVITGRQNHALRGHTRLVQQVSISPDGSWLATASLDGTVRTWDVRTGQERHVLENHTKAVYSVSISPDGSWLATASDDKTVRIWDATTGAELHTLTGHSGGVTAVAISPCGSWLATTSEDKTIRIWDPTTGVALAMTRIDASAHIIAWSPTKPVLFVAGEMGPYGYEFRFR</sequence>
<gene>
    <name evidence="8" type="ORF">ACFYQT_35670</name>
</gene>
<dbReference type="PRINTS" id="PR00320">
    <property type="entry name" value="GPROTEINBRPT"/>
</dbReference>
<dbReference type="PANTHER" id="PTHR22847">
    <property type="entry name" value="WD40 REPEAT PROTEIN"/>
    <property type="match status" value="1"/>
</dbReference>
<feature type="repeat" description="WD" evidence="3">
    <location>
        <begin position="851"/>
        <end position="884"/>
    </location>
</feature>
<dbReference type="Proteomes" id="UP001601422">
    <property type="component" value="Unassembled WGS sequence"/>
</dbReference>
<evidence type="ECO:0000313" key="9">
    <source>
        <dbReference type="Proteomes" id="UP001601422"/>
    </source>
</evidence>
<organism evidence="8 9">
    <name type="scientific">Streptomyces tibetensis</name>
    <dbReference type="NCBI Taxonomy" id="2382123"/>
    <lineage>
        <taxon>Bacteria</taxon>
        <taxon>Bacillati</taxon>
        <taxon>Actinomycetota</taxon>
        <taxon>Actinomycetes</taxon>
        <taxon>Kitasatosporales</taxon>
        <taxon>Streptomycetaceae</taxon>
        <taxon>Streptomyces</taxon>
    </lineage>
</organism>
<keyword evidence="9" id="KW-1185">Reference proteome</keyword>
<dbReference type="CDD" id="cd00200">
    <property type="entry name" value="WD40"/>
    <property type="match status" value="2"/>
</dbReference>
<dbReference type="InterPro" id="IPR002182">
    <property type="entry name" value="NB-ARC"/>
</dbReference>
<feature type="repeat" description="WD" evidence="3">
    <location>
        <begin position="599"/>
        <end position="640"/>
    </location>
</feature>
<feature type="repeat" description="WD" evidence="3">
    <location>
        <begin position="725"/>
        <end position="766"/>
    </location>
</feature>
<dbReference type="InterPro" id="IPR019775">
    <property type="entry name" value="WD40_repeat_CS"/>
</dbReference>
<feature type="transmembrane region" description="Helical" evidence="5">
    <location>
        <begin position="36"/>
        <end position="55"/>
    </location>
</feature>
<dbReference type="SUPFAM" id="SSF52540">
    <property type="entry name" value="P-loop containing nucleoside triphosphate hydrolases"/>
    <property type="match status" value="1"/>
</dbReference>